<accession>A3U7R6</accession>
<gene>
    <name evidence="1" type="ordered locus">CA2559_05970</name>
</gene>
<sequence length="29" mass="3536">MINDLYKNRKNHLFIQMVFKSLNKIELKG</sequence>
<evidence type="ECO:0000313" key="2">
    <source>
        <dbReference type="Proteomes" id="UP000002297"/>
    </source>
</evidence>
<dbReference type="EMBL" id="CP002046">
    <property type="protein sequence ID" value="EAP88283.1"/>
    <property type="molecule type" value="Genomic_DNA"/>
</dbReference>
<proteinExistence type="predicted"/>
<keyword evidence="2" id="KW-1185">Reference proteome</keyword>
<name>A3U7R6_CROAH</name>
<dbReference type="Proteomes" id="UP000002297">
    <property type="component" value="Chromosome"/>
</dbReference>
<reference evidence="1 2" key="1">
    <citation type="journal article" date="2010" name="J. Bacteriol.">
        <title>The complete genome sequence of Croceibacter atlanticus HTCC2559T.</title>
        <authorList>
            <person name="Oh H.M."/>
            <person name="Kang I."/>
            <person name="Ferriera S."/>
            <person name="Giovannoni S.J."/>
            <person name="Cho J.C."/>
        </authorList>
    </citation>
    <scope>NUCLEOTIDE SEQUENCE [LARGE SCALE GENOMIC DNA]</scope>
    <source>
        <strain evidence="2">ATCC BAA-628 / HTCC2559 / KCTC 12090</strain>
    </source>
</reference>
<dbReference type="AlphaFoldDB" id="A3U7R6"/>
<dbReference type="HOGENOM" id="CLU_3409105_0_0_10"/>
<dbReference type="KEGG" id="cat:CA2559_05970"/>
<protein>
    <submittedName>
        <fullName evidence="1">S-adenosylmethionine synthetase</fullName>
    </submittedName>
</protein>
<evidence type="ECO:0000313" key="1">
    <source>
        <dbReference type="EMBL" id="EAP88283.1"/>
    </source>
</evidence>
<organism evidence="1 2">
    <name type="scientific">Croceibacter atlanticus (strain ATCC BAA-628 / JCM 21780 / CIP 108009 / IAM 15332 / KCTC 12090 / HTCC2559)</name>
    <dbReference type="NCBI Taxonomy" id="216432"/>
    <lineage>
        <taxon>Bacteria</taxon>
        <taxon>Pseudomonadati</taxon>
        <taxon>Bacteroidota</taxon>
        <taxon>Flavobacteriia</taxon>
        <taxon>Flavobacteriales</taxon>
        <taxon>Flavobacteriaceae</taxon>
        <taxon>Croceibacter</taxon>
    </lineage>
</organism>